<keyword evidence="7" id="KW-0067">ATP-binding</keyword>
<dbReference type="Gene3D" id="1.10.8.60">
    <property type="match status" value="2"/>
</dbReference>
<dbReference type="InterPro" id="IPR009010">
    <property type="entry name" value="Asp_de-COase-like_dom_sf"/>
</dbReference>
<protein>
    <recommendedName>
        <fullName evidence="11">Peroxisomal ATPase PEX1</fullName>
    </recommendedName>
    <alternativeName>
        <fullName evidence="10">Peroxin-1</fullName>
    </alternativeName>
</protein>
<evidence type="ECO:0000256" key="2">
    <source>
        <dbReference type="ARBA" id="ARBA00006914"/>
    </source>
</evidence>
<dbReference type="InterPro" id="IPR015342">
    <property type="entry name" value="PEX1-N_C-lobe"/>
</dbReference>
<dbReference type="Pfam" id="PF00004">
    <property type="entry name" value="AAA"/>
    <property type="match status" value="2"/>
</dbReference>
<feature type="region of interest" description="Disordered" evidence="13">
    <location>
        <begin position="1032"/>
        <end position="1053"/>
    </location>
</feature>
<keyword evidence="5" id="KW-0547">Nucleotide-binding</keyword>
<comment type="similarity">
    <text evidence="2">Belongs to the AAA ATPase family.</text>
</comment>
<dbReference type="InterPro" id="IPR029067">
    <property type="entry name" value="CDC48_domain_2-like_sf"/>
</dbReference>
<dbReference type="AlphaFoldDB" id="A0A6A7BPA2"/>
<evidence type="ECO:0000256" key="4">
    <source>
        <dbReference type="ARBA" id="ARBA00022593"/>
    </source>
</evidence>
<dbReference type="EMBL" id="MU006059">
    <property type="protein sequence ID" value="KAF2857206.1"/>
    <property type="molecule type" value="Genomic_DNA"/>
</dbReference>
<dbReference type="InterPro" id="IPR003593">
    <property type="entry name" value="AAA+_ATPase"/>
</dbReference>
<evidence type="ECO:0000313" key="15">
    <source>
        <dbReference type="EMBL" id="KAF2857206.1"/>
    </source>
</evidence>
<name>A0A6A7BPA2_9PEZI</name>
<keyword evidence="16" id="KW-1185">Reference proteome</keyword>
<evidence type="ECO:0000256" key="10">
    <source>
        <dbReference type="ARBA" id="ARBA00032509"/>
    </source>
</evidence>
<dbReference type="Gene3D" id="3.10.330.10">
    <property type="match status" value="1"/>
</dbReference>
<dbReference type="GO" id="GO:0016887">
    <property type="term" value="F:ATP hydrolysis activity"/>
    <property type="evidence" value="ECO:0007669"/>
    <property type="project" value="InterPro"/>
</dbReference>
<evidence type="ECO:0000256" key="1">
    <source>
        <dbReference type="ARBA" id="ARBA00004370"/>
    </source>
</evidence>
<evidence type="ECO:0000256" key="11">
    <source>
        <dbReference type="ARBA" id="ARBA00034532"/>
    </source>
</evidence>
<dbReference type="InterPro" id="IPR027417">
    <property type="entry name" value="P-loop_NTPase"/>
</dbReference>
<dbReference type="GO" id="GO:0005524">
    <property type="term" value="F:ATP binding"/>
    <property type="evidence" value="ECO:0007669"/>
    <property type="project" value="UniProtKB-KW"/>
</dbReference>
<evidence type="ECO:0000256" key="8">
    <source>
        <dbReference type="ARBA" id="ARBA00022927"/>
    </source>
</evidence>
<dbReference type="InterPro" id="IPR050168">
    <property type="entry name" value="AAA_ATPase_domain"/>
</dbReference>
<accession>A0A6A7BPA2</accession>
<dbReference type="GO" id="GO:0016558">
    <property type="term" value="P:protein import into peroxisome matrix"/>
    <property type="evidence" value="ECO:0007669"/>
    <property type="project" value="TreeGrafter"/>
</dbReference>
<comment type="subcellular location">
    <subcellularLocation>
        <location evidence="1">Membrane</location>
    </subcellularLocation>
</comment>
<evidence type="ECO:0000256" key="13">
    <source>
        <dbReference type="SAM" id="MobiDB-lite"/>
    </source>
</evidence>
<dbReference type="Pfam" id="PF09262">
    <property type="entry name" value="PEX-1N"/>
    <property type="match status" value="1"/>
</dbReference>
<dbReference type="Proteomes" id="UP000799421">
    <property type="component" value="Unassembled WGS sequence"/>
</dbReference>
<keyword evidence="9" id="KW-0472">Membrane</keyword>
<keyword evidence="6" id="KW-0378">Hydrolase</keyword>
<evidence type="ECO:0000256" key="6">
    <source>
        <dbReference type="ARBA" id="ARBA00022801"/>
    </source>
</evidence>
<proteinExistence type="inferred from homology"/>
<sequence length="1053" mass="114200">MPSRSIPTPSSTLASINLLPTLKSCLVNLPPSLVHALHNSNTLPQNLIVELTYHLPKKSSPPHSIYVGWTGHPSHIMSPPTIDLDSTLARVLQIPPSTQCAITLHISPEEANTITLEPLTASDWEIIELNARFLEENFLAQGLVGHPIVLHLSETATANVTVTGVTPQSKGHFVRVGAGAEVYVAPKTREAPAAAVEGEVKKTKGTAGRGQVFLRPVACSIEGWREEEEEEEGRGLRVWIPEEVGSGRVLRGVSHVAVSVVRPVGLLGEQQDGEPRKVVARLGTWNDAPDAGHAILSDLLCEILGVSGIVGGVVAIEGAPQPVQSARKLKLTPFGSTAGVKFGGEDASLRVKDMLRDVLRGPVTDCMILPKRGDVWPGGFLDFDPSPVGDAAKTRVNWIISGEKLDVVIQAESAPPKKQAIPGEPIPDTPPSLVGIEDTVEQVKKSLLYMSSVLVTGGVGSGKTSLAYLVAHQLKTDYLFHVTYFSCRNMVTEDIRVKTVKDTLLQIFGLAQWGARLGGQAFVILDDLDRLCPVEQELQMDANSRSKQISELLCTIVRRFCGRDSGVTLLATAQDKESLHDTIVGCHVIRDIVTLKAPNKDGRRKVLEQLIRSDDSSEDAIHVSEDIDLLSIAGQTDGYMPGDLVPLVSRARCEALIRSITTSTDDENVTLTSADFTSALKGFTPASLRGITLHTPSSDVNFSSVGGLFTTRQTLLETLSYPTLYAPLFAQCPLRLRSGLLLYGYPGCGKTLLASAVAGETGLNFISVKGPEILNKYIGASEKSVRDLFHRAEAARPCVLFFDEFDSIAPKRGHDSTGVTDRVVNMLLTMMDGAEGLSGVYVLAATSRPDLIDPALLRPGRLDKSLLCDLPDRQDRESILSTVAKKLTLEDVSLRDLAERTQGFTGADLQALLYNAHLDAVHDLLDVFAPEAQSREREKGTRVAPLEVFTLSEPEKKESRVAEYDARLAEILKRRRKTPTGPPGGVEKARRDAPQVVITKRHLEKSLRETKSSLSEVEYRRLKAVYEEFSKDRNGQLPDGQGGSEIGGRVTLM</sequence>
<evidence type="ECO:0000259" key="14">
    <source>
        <dbReference type="SMART" id="SM00382"/>
    </source>
</evidence>
<dbReference type="SUPFAM" id="SSF52540">
    <property type="entry name" value="P-loop containing nucleoside triphosphate hydrolases"/>
    <property type="match status" value="2"/>
</dbReference>
<evidence type="ECO:0000256" key="12">
    <source>
        <dbReference type="ARBA" id="ARBA00048778"/>
    </source>
</evidence>
<dbReference type="PROSITE" id="PS00674">
    <property type="entry name" value="AAA"/>
    <property type="match status" value="1"/>
</dbReference>
<dbReference type="CDD" id="cd00009">
    <property type="entry name" value="AAA"/>
    <property type="match status" value="1"/>
</dbReference>
<feature type="domain" description="AAA+ ATPase" evidence="14">
    <location>
        <begin position="449"/>
        <end position="594"/>
    </location>
</feature>
<feature type="domain" description="AAA+ ATPase" evidence="14">
    <location>
        <begin position="736"/>
        <end position="872"/>
    </location>
</feature>
<organism evidence="15 16">
    <name type="scientific">Piedraia hortae CBS 480.64</name>
    <dbReference type="NCBI Taxonomy" id="1314780"/>
    <lineage>
        <taxon>Eukaryota</taxon>
        <taxon>Fungi</taxon>
        <taxon>Dikarya</taxon>
        <taxon>Ascomycota</taxon>
        <taxon>Pezizomycotina</taxon>
        <taxon>Dothideomycetes</taxon>
        <taxon>Dothideomycetidae</taxon>
        <taxon>Capnodiales</taxon>
        <taxon>Piedraiaceae</taxon>
        <taxon>Piedraia</taxon>
    </lineage>
</organism>
<dbReference type="PANTHER" id="PTHR23077">
    <property type="entry name" value="AAA-FAMILY ATPASE"/>
    <property type="match status" value="1"/>
</dbReference>
<reference evidence="15" key="1">
    <citation type="journal article" date="2020" name="Stud. Mycol.">
        <title>101 Dothideomycetes genomes: a test case for predicting lifestyles and emergence of pathogens.</title>
        <authorList>
            <person name="Haridas S."/>
            <person name="Albert R."/>
            <person name="Binder M."/>
            <person name="Bloem J."/>
            <person name="Labutti K."/>
            <person name="Salamov A."/>
            <person name="Andreopoulos B."/>
            <person name="Baker S."/>
            <person name="Barry K."/>
            <person name="Bills G."/>
            <person name="Bluhm B."/>
            <person name="Cannon C."/>
            <person name="Castanera R."/>
            <person name="Culley D."/>
            <person name="Daum C."/>
            <person name="Ezra D."/>
            <person name="Gonzalez J."/>
            <person name="Henrissat B."/>
            <person name="Kuo A."/>
            <person name="Liang C."/>
            <person name="Lipzen A."/>
            <person name="Lutzoni F."/>
            <person name="Magnuson J."/>
            <person name="Mondo S."/>
            <person name="Nolan M."/>
            <person name="Ohm R."/>
            <person name="Pangilinan J."/>
            <person name="Park H.-J."/>
            <person name="Ramirez L."/>
            <person name="Alfaro M."/>
            <person name="Sun H."/>
            <person name="Tritt A."/>
            <person name="Yoshinaga Y."/>
            <person name="Zwiers L.-H."/>
            <person name="Turgeon B."/>
            <person name="Goodwin S."/>
            <person name="Spatafora J."/>
            <person name="Crous P."/>
            <person name="Grigoriev I."/>
        </authorList>
    </citation>
    <scope>NUCLEOTIDE SEQUENCE</scope>
    <source>
        <strain evidence="15">CBS 480.64</strain>
    </source>
</reference>
<dbReference type="PANTHER" id="PTHR23077:SF12">
    <property type="entry name" value="PEROXISOMAL ATPASE PEX1"/>
    <property type="match status" value="1"/>
</dbReference>
<dbReference type="InterPro" id="IPR041569">
    <property type="entry name" value="AAA_lid_3"/>
</dbReference>
<dbReference type="FunFam" id="3.40.50.300:FF:000149">
    <property type="entry name" value="Nuclear valosin-containing protein-like"/>
    <property type="match status" value="1"/>
</dbReference>
<dbReference type="InterPro" id="IPR003959">
    <property type="entry name" value="ATPase_AAA_core"/>
</dbReference>
<dbReference type="GO" id="GO:0005778">
    <property type="term" value="C:peroxisomal membrane"/>
    <property type="evidence" value="ECO:0007669"/>
    <property type="project" value="TreeGrafter"/>
</dbReference>
<dbReference type="SUPFAM" id="SSF54585">
    <property type="entry name" value="Cdc48 domain 2-like"/>
    <property type="match status" value="1"/>
</dbReference>
<dbReference type="Gene3D" id="3.40.50.300">
    <property type="entry name" value="P-loop containing nucleotide triphosphate hydrolases"/>
    <property type="match status" value="2"/>
</dbReference>
<evidence type="ECO:0000256" key="9">
    <source>
        <dbReference type="ARBA" id="ARBA00023136"/>
    </source>
</evidence>
<comment type="catalytic activity">
    <reaction evidence="12">
        <text>ATP + H2O = ADP + phosphate + H(+)</text>
        <dbReference type="Rhea" id="RHEA:13065"/>
        <dbReference type="ChEBI" id="CHEBI:15377"/>
        <dbReference type="ChEBI" id="CHEBI:15378"/>
        <dbReference type="ChEBI" id="CHEBI:30616"/>
        <dbReference type="ChEBI" id="CHEBI:43474"/>
        <dbReference type="ChEBI" id="CHEBI:456216"/>
    </reaction>
    <physiologicalReaction direction="left-to-right" evidence="12">
        <dbReference type="Rhea" id="RHEA:13066"/>
    </physiologicalReaction>
</comment>
<keyword evidence="4" id="KW-0962">Peroxisome biogenesis</keyword>
<dbReference type="InterPro" id="IPR003960">
    <property type="entry name" value="ATPase_AAA_CS"/>
</dbReference>
<keyword evidence="3" id="KW-0813">Transport</keyword>
<dbReference type="SUPFAM" id="SSF50692">
    <property type="entry name" value="ADC-like"/>
    <property type="match status" value="1"/>
</dbReference>
<dbReference type="OrthoDB" id="2187at2759"/>
<gene>
    <name evidence="15" type="ORF">K470DRAFT_301497</name>
</gene>
<dbReference type="Pfam" id="PF17862">
    <property type="entry name" value="AAA_lid_3"/>
    <property type="match status" value="1"/>
</dbReference>
<keyword evidence="8" id="KW-0653">Protein transport</keyword>
<evidence type="ECO:0000256" key="5">
    <source>
        <dbReference type="ARBA" id="ARBA00022741"/>
    </source>
</evidence>
<evidence type="ECO:0000313" key="16">
    <source>
        <dbReference type="Proteomes" id="UP000799421"/>
    </source>
</evidence>
<dbReference type="SMART" id="SM00382">
    <property type="entry name" value="AAA"/>
    <property type="match status" value="2"/>
</dbReference>
<dbReference type="GO" id="GO:0005829">
    <property type="term" value="C:cytosol"/>
    <property type="evidence" value="ECO:0007669"/>
    <property type="project" value="TreeGrafter"/>
</dbReference>
<evidence type="ECO:0000256" key="7">
    <source>
        <dbReference type="ARBA" id="ARBA00022840"/>
    </source>
</evidence>
<evidence type="ECO:0000256" key="3">
    <source>
        <dbReference type="ARBA" id="ARBA00022448"/>
    </source>
</evidence>